<sequence length="338" mass="38222">MSIQLRELRLPEDYTALAALLNTDWSEPTTAEQLEEEDAKLYKVGHTYKDEEGRLAGYDRSRRVAVTPKGEIVGYVTTWRAPWTAPGHLNQTLLVDVNSRKQGVGQLLLHHALEWSRLLGADTLVTQTWDDSPESLRFAERNGFAAERHTFQSVVEIGKVDWGAIGGEEAIRSIQQKGLRFTTLAEEQGTDSEQKIYEIYKQTLVDIPGFTGEVPVIEEWRKWYLQSDGYAPERVIIVADGDTYVGVSNVLYNPQTNGMYHEYTGVSRDYRSRGIAYGLKVQAILLARQQGAAYIRTDNDSTNAPILHINRRLGYEPLRGSYRMVGEVQSILQEQQAL</sequence>
<dbReference type="EMBL" id="BMKR01000041">
    <property type="protein sequence ID" value="GGG06527.1"/>
    <property type="molecule type" value="Genomic_DNA"/>
</dbReference>
<evidence type="ECO:0000256" key="2">
    <source>
        <dbReference type="ARBA" id="ARBA00023315"/>
    </source>
</evidence>
<dbReference type="Pfam" id="PF00583">
    <property type="entry name" value="Acetyltransf_1"/>
    <property type="match status" value="2"/>
</dbReference>
<comment type="caution">
    <text evidence="4">The sequence shown here is derived from an EMBL/GenBank/DDBJ whole genome shotgun (WGS) entry which is preliminary data.</text>
</comment>
<feature type="domain" description="N-acetyltransferase" evidence="3">
    <location>
        <begin position="179"/>
        <end position="329"/>
    </location>
</feature>
<name>A0A917D1J5_9BACL</name>
<dbReference type="Proteomes" id="UP000637643">
    <property type="component" value="Unassembled WGS sequence"/>
</dbReference>
<dbReference type="PANTHER" id="PTHR43877">
    <property type="entry name" value="AMINOALKYLPHOSPHONATE N-ACETYLTRANSFERASE-RELATED-RELATED"/>
    <property type="match status" value="1"/>
</dbReference>
<dbReference type="Gene3D" id="3.40.630.30">
    <property type="match status" value="1"/>
</dbReference>
<evidence type="ECO:0000313" key="4">
    <source>
        <dbReference type="EMBL" id="GGG06527.1"/>
    </source>
</evidence>
<keyword evidence="2" id="KW-0012">Acyltransferase</keyword>
<dbReference type="PROSITE" id="PS51186">
    <property type="entry name" value="GNAT"/>
    <property type="match status" value="2"/>
</dbReference>
<accession>A0A917D1J5</accession>
<protein>
    <recommendedName>
        <fullName evidence="3">N-acetyltransferase domain-containing protein</fullName>
    </recommendedName>
</protein>
<organism evidence="4 5">
    <name type="scientific">Paenibacillus albidus</name>
    <dbReference type="NCBI Taxonomy" id="2041023"/>
    <lineage>
        <taxon>Bacteria</taxon>
        <taxon>Bacillati</taxon>
        <taxon>Bacillota</taxon>
        <taxon>Bacilli</taxon>
        <taxon>Bacillales</taxon>
        <taxon>Paenibacillaceae</taxon>
        <taxon>Paenibacillus</taxon>
    </lineage>
</organism>
<dbReference type="InterPro" id="IPR050832">
    <property type="entry name" value="Bact_Acetyltransf"/>
</dbReference>
<feature type="domain" description="N-acetyltransferase" evidence="3">
    <location>
        <begin position="3"/>
        <end position="172"/>
    </location>
</feature>
<dbReference type="SUPFAM" id="SSF55729">
    <property type="entry name" value="Acyl-CoA N-acyltransferases (Nat)"/>
    <property type="match status" value="2"/>
</dbReference>
<reference evidence="4" key="1">
    <citation type="journal article" date="2014" name="Int. J. Syst. Evol. Microbiol.">
        <title>Complete genome sequence of Corynebacterium casei LMG S-19264T (=DSM 44701T), isolated from a smear-ripened cheese.</title>
        <authorList>
            <consortium name="US DOE Joint Genome Institute (JGI-PGF)"/>
            <person name="Walter F."/>
            <person name="Albersmeier A."/>
            <person name="Kalinowski J."/>
            <person name="Ruckert C."/>
        </authorList>
    </citation>
    <scope>NUCLEOTIDE SEQUENCE</scope>
    <source>
        <strain evidence="4">CGMCC 1.16134</strain>
    </source>
</reference>
<dbReference type="RefSeq" id="WP_189031197.1">
    <property type="nucleotide sequence ID" value="NZ_BMKR01000041.1"/>
</dbReference>
<dbReference type="GO" id="GO:0016747">
    <property type="term" value="F:acyltransferase activity, transferring groups other than amino-acyl groups"/>
    <property type="evidence" value="ECO:0007669"/>
    <property type="project" value="InterPro"/>
</dbReference>
<evidence type="ECO:0000259" key="3">
    <source>
        <dbReference type="PROSITE" id="PS51186"/>
    </source>
</evidence>
<evidence type="ECO:0000256" key="1">
    <source>
        <dbReference type="ARBA" id="ARBA00022679"/>
    </source>
</evidence>
<keyword evidence="1" id="KW-0808">Transferase</keyword>
<dbReference type="CDD" id="cd04301">
    <property type="entry name" value="NAT_SF"/>
    <property type="match status" value="1"/>
</dbReference>
<proteinExistence type="predicted"/>
<reference evidence="4" key="2">
    <citation type="submission" date="2020-09" db="EMBL/GenBank/DDBJ databases">
        <authorList>
            <person name="Sun Q."/>
            <person name="Zhou Y."/>
        </authorList>
    </citation>
    <scope>NUCLEOTIDE SEQUENCE</scope>
    <source>
        <strain evidence="4">CGMCC 1.16134</strain>
    </source>
</reference>
<dbReference type="InterPro" id="IPR000182">
    <property type="entry name" value="GNAT_dom"/>
</dbReference>
<evidence type="ECO:0000313" key="5">
    <source>
        <dbReference type="Proteomes" id="UP000637643"/>
    </source>
</evidence>
<dbReference type="InterPro" id="IPR016181">
    <property type="entry name" value="Acyl_CoA_acyltransferase"/>
</dbReference>
<keyword evidence="5" id="KW-1185">Reference proteome</keyword>
<gene>
    <name evidence="4" type="ORF">GCM10010912_58920</name>
</gene>
<dbReference type="AlphaFoldDB" id="A0A917D1J5"/>